<dbReference type="InterPro" id="IPR025326">
    <property type="entry name" value="DUF4232"/>
</dbReference>
<proteinExistence type="predicted"/>
<reference evidence="3 4" key="1">
    <citation type="submission" date="2023-07" db="EMBL/GenBank/DDBJ databases">
        <title>Sequencing the genomes of 1000 actinobacteria strains.</title>
        <authorList>
            <person name="Klenk H.-P."/>
        </authorList>
    </citation>
    <scope>NUCLEOTIDE SEQUENCE [LARGE SCALE GENOMIC DNA]</scope>
    <source>
        <strain evidence="3 4">DSM 45554</strain>
    </source>
</reference>
<comment type="caution">
    <text evidence="3">The sequence shown here is derived from an EMBL/GenBank/DDBJ whole genome shotgun (WGS) entry which is preliminary data.</text>
</comment>
<protein>
    <recommendedName>
        <fullName evidence="2">DUF4232 domain-containing protein</fullName>
    </recommendedName>
</protein>
<keyword evidence="1" id="KW-0732">Signal</keyword>
<feature type="domain" description="DUF4232" evidence="2">
    <location>
        <begin position="330"/>
        <end position="466"/>
    </location>
</feature>
<evidence type="ECO:0000313" key="3">
    <source>
        <dbReference type="EMBL" id="MDR7383675.1"/>
    </source>
</evidence>
<organism evidence="3 4">
    <name type="scientific">Promicromonospora iranensis</name>
    <dbReference type="NCBI Taxonomy" id="1105144"/>
    <lineage>
        <taxon>Bacteria</taxon>
        <taxon>Bacillati</taxon>
        <taxon>Actinomycetota</taxon>
        <taxon>Actinomycetes</taxon>
        <taxon>Micrococcales</taxon>
        <taxon>Promicromonosporaceae</taxon>
        <taxon>Promicromonospora</taxon>
    </lineage>
</organism>
<evidence type="ECO:0000259" key="2">
    <source>
        <dbReference type="Pfam" id="PF14016"/>
    </source>
</evidence>
<name>A0ABU2CQR3_9MICO</name>
<evidence type="ECO:0000313" key="4">
    <source>
        <dbReference type="Proteomes" id="UP001183585"/>
    </source>
</evidence>
<sequence length="477" mass="49435">MPSLPRTLLIATAAALALAGCTPSAERPPDEIRSAADAVRELDGVLDVDVTRTTVGEPAPQNFGQREETTPSRVDARVELAESLDPAAAGNAVTDAQRLLAAASSRVDPLENITVSAEFFAGSEPSENSTTGQPWLSIRTELDAEPERVAEATEYGYELRATGAERVSLGVTSEAEGPHTAWASVVASSADDLVTLARKAVELDRGADLEAPGIRYGSASRPPDLAAVRLVVAAAGRPDVRNAAYVAGQPLTIQSEAAPGAQSLADLRSWLEARRFATADRPLAYTVLDAEYTESTGWVSGAVPAAHAPHTVPLPAGTKAWPDDVTAPACASGHLRIAWPGSDAATGHRYGLLTARNVARHACALEAVPEVVPLNDAGRGQDDVSIEPYAPGVVPGRVVVPPGEAASAAVEWGAMSTVNDPDLTTTLRVVPQPGTAAVEVPVSERPGSSPGGLDVLDGAVLRISPWVQALEGYSPAR</sequence>
<evidence type="ECO:0000256" key="1">
    <source>
        <dbReference type="SAM" id="SignalP"/>
    </source>
</evidence>
<accession>A0ABU2CQR3</accession>
<keyword evidence="4" id="KW-1185">Reference proteome</keyword>
<dbReference type="EMBL" id="JAVDYE010000001">
    <property type="protein sequence ID" value="MDR7383675.1"/>
    <property type="molecule type" value="Genomic_DNA"/>
</dbReference>
<feature type="signal peptide" evidence="1">
    <location>
        <begin position="1"/>
        <end position="19"/>
    </location>
</feature>
<dbReference type="RefSeq" id="WP_274994885.1">
    <property type="nucleotide sequence ID" value="NZ_JAJQQP010000008.1"/>
</dbReference>
<dbReference type="Proteomes" id="UP001183585">
    <property type="component" value="Unassembled WGS sequence"/>
</dbReference>
<dbReference type="Pfam" id="PF14016">
    <property type="entry name" value="DUF4232"/>
    <property type="match status" value="1"/>
</dbReference>
<gene>
    <name evidence="3" type="ORF">J2S48_003190</name>
</gene>
<feature type="chain" id="PRO_5047336593" description="DUF4232 domain-containing protein" evidence="1">
    <location>
        <begin position="20"/>
        <end position="477"/>
    </location>
</feature>
<dbReference type="PROSITE" id="PS51257">
    <property type="entry name" value="PROKAR_LIPOPROTEIN"/>
    <property type="match status" value="1"/>
</dbReference>